<proteinExistence type="inferred from homology"/>
<feature type="binding site" evidence="19">
    <location>
        <begin position="140"/>
        <end position="144"/>
    </location>
    <ligand>
        <name>D-ribulose 5-phosphate</name>
        <dbReference type="ChEBI" id="CHEBI:58121"/>
    </ligand>
</feature>
<comment type="catalytic activity">
    <reaction evidence="1 19">
        <text>D-ribulose 5-phosphate = (2S)-2-hydroxy-3-oxobutyl phosphate + formate + H(+)</text>
        <dbReference type="Rhea" id="RHEA:18457"/>
        <dbReference type="ChEBI" id="CHEBI:15378"/>
        <dbReference type="ChEBI" id="CHEBI:15740"/>
        <dbReference type="ChEBI" id="CHEBI:58121"/>
        <dbReference type="ChEBI" id="CHEBI:58830"/>
        <dbReference type="EC" id="4.1.99.12"/>
    </reaction>
</comment>
<feature type="region of interest" description="DHBP synthase" evidence="19">
    <location>
        <begin position="1"/>
        <end position="201"/>
    </location>
</feature>
<feature type="region of interest" description="GTP cyclohydrolase II" evidence="19">
    <location>
        <begin position="202"/>
        <end position="401"/>
    </location>
</feature>
<evidence type="ECO:0000256" key="12">
    <source>
        <dbReference type="ARBA" id="ARBA00022842"/>
    </source>
</evidence>
<gene>
    <name evidence="19" type="primary">ribBA</name>
    <name evidence="21" type="ORF">PRVXT_000617</name>
</gene>
<comment type="cofactor">
    <cofactor evidence="19">
        <name>Mg(2+)</name>
        <dbReference type="ChEBI" id="CHEBI:18420"/>
    </cofactor>
    <cofactor evidence="19">
        <name>Mn(2+)</name>
        <dbReference type="ChEBI" id="CHEBI:29035"/>
    </cofactor>
    <text evidence="19">Binds 2 divalent metal cations per subunit. Magnesium or manganese.</text>
</comment>
<dbReference type="GO" id="GO:0008270">
    <property type="term" value="F:zinc ion binding"/>
    <property type="evidence" value="ECO:0007669"/>
    <property type="project" value="UniProtKB-UniRule"/>
</dbReference>
<evidence type="ECO:0000256" key="7">
    <source>
        <dbReference type="ARBA" id="ARBA00022619"/>
    </source>
</evidence>
<dbReference type="NCBIfam" id="TIGR00506">
    <property type="entry name" value="ribB"/>
    <property type="match status" value="1"/>
</dbReference>
<keyword evidence="10 19" id="KW-0378">Hydrolase</keyword>
<dbReference type="PANTHER" id="PTHR21327">
    <property type="entry name" value="GTP CYCLOHYDROLASE II-RELATED"/>
    <property type="match status" value="1"/>
</dbReference>
<name>A0AAU7VMW6_9FIRM</name>
<keyword evidence="7 19" id="KW-0686">Riboflavin biosynthesis</keyword>
<dbReference type="InterPro" id="IPR017945">
    <property type="entry name" value="DHBP_synth_RibB-like_a/b_dom"/>
</dbReference>
<feature type="binding site" evidence="19">
    <location>
        <position position="352"/>
    </location>
    <ligand>
        <name>GTP</name>
        <dbReference type="ChEBI" id="CHEBI:37565"/>
    </ligand>
</feature>
<comment type="cofactor">
    <cofactor evidence="19">
        <name>Zn(2+)</name>
        <dbReference type="ChEBI" id="CHEBI:29105"/>
    </cofactor>
    <text evidence="19">Binds 1 zinc ion per subunit.</text>
</comment>
<dbReference type="InterPro" id="IPR000926">
    <property type="entry name" value="RibA"/>
</dbReference>
<feature type="binding site" evidence="19">
    <location>
        <position position="29"/>
    </location>
    <ligand>
        <name>Mg(2+)</name>
        <dbReference type="ChEBI" id="CHEBI:18420"/>
        <label>2</label>
    </ligand>
</feature>
<evidence type="ECO:0000256" key="11">
    <source>
        <dbReference type="ARBA" id="ARBA00022833"/>
    </source>
</evidence>
<evidence type="ECO:0000256" key="13">
    <source>
        <dbReference type="ARBA" id="ARBA00023134"/>
    </source>
</evidence>
<dbReference type="InterPro" id="IPR000422">
    <property type="entry name" value="DHBP_synthase_RibB"/>
</dbReference>
<evidence type="ECO:0000256" key="4">
    <source>
        <dbReference type="ARBA" id="ARBA00004853"/>
    </source>
</evidence>
<evidence type="ECO:0000256" key="3">
    <source>
        <dbReference type="ARBA" id="ARBA00002284"/>
    </source>
</evidence>
<dbReference type="NCBIfam" id="TIGR00505">
    <property type="entry name" value="ribA"/>
    <property type="match status" value="1"/>
</dbReference>
<dbReference type="CDD" id="cd00641">
    <property type="entry name" value="GTP_cyclohydro2"/>
    <property type="match status" value="1"/>
</dbReference>
<dbReference type="Pfam" id="PF00926">
    <property type="entry name" value="DHBP_synthase"/>
    <property type="match status" value="1"/>
</dbReference>
<feature type="site" description="Essential for DHBP synthase activity" evidence="19">
    <location>
        <position position="164"/>
    </location>
</feature>
<keyword evidence="8 19" id="KW-0479">Metal-binding</keyword>
<dbReference type="FunFam" id="3.40.50.10990:FF:000001">
    <property type="entry name" value="Riboflavin biosynthesis protein RibBA"/>
    <property type="match status" value="1"/>
</dbReference>
<organism evidence="21">
    <name type="scientific">Proteinivorax tanatarense</name>
    <dbReference type="NCBI Taxonomy" id="1260629"/>
    <lineage>
        <taxon>Bacteria</taxon>
        <taxon>Bacillati</taxon>
        <taxon>Bacillota</taxon>
        <taxon>Clostridia</taxon>
        <taxon>Eubacteriales</taxon>
        <taxon>Proteinivoracaceae</taxon>
        <taxon>Proteinivorax</taxon>
    </lineage>
</organism>
<feature type="binding site" evidence="19">
    <location>
        <begin position="295"/>
        <end position="297"/>
    </location>
    <ligand>
        <name>GTP</name>
        <dbReference type="ChEBI" id="CHEBI:37565"/>
    </ligand>
</feature>
<keyword evidence="12 19" id="KW-0460">Magnesium</keyword>
<feature type="binding site" evidence="19">
    <location>
        <position position="273"/>
    </location>
    <ligand>
        <name>GTP</name>
        <dbReference type="ChEBI" id="CHEBI:37565"/>
    </ligand>
</feature>
<keyword evidence="16 19" id="KW-0511">Multifunctional enzyme</keyword>
<accession>A0AAU7VMW6</accession>
<dbReference type="NCBIfam" id="NF001591">
    <property type="entry name" value="PRK00393.1"/>
    <property type="match status" value="1"/>
</dbReference>
<feature type="domain" description="GTP cyclohydrolase II" evidence="20">
    <location>
        <begin position="210"/>
        <end position="373"/>
    </location>
</feature>
<sequence>MIKFNTIEEALEDIKQGKMIVVVDDEDRENEGDLLMAAEKATTEAINFMAKYGRGLICTPMIRDRLEELDIYPMVSNNTDPKETAFTVSVDSADVTTGISAKERADTILKLVNPSSKPKDFTKPGHIFPLIAKEGGVLKRAGHTEAATDLARLAGLCPAGVICEIMNEDGTMSRVPQLMDYVKKHKLKIITIASLIEYRRKHELLVEQKACAEMPTKYGDFQMHGYINKLNGEHHVALVKGDVKDNDEVLVRVHSECLTGDAFGSLRCDCGEQYQAAIKKIEEEGKGVLLYMRQEGRGIGLINKIKAYELQDQGFDTVEANVKLGFPEDMREYGIGAQILHDLGIKKIKLMTNNPKKLSGLAGYGMEVVDRVPIQTNHNERNEFYLKTKKEKMGHMLKEEK</sequence>
<feature type="binding site" evidence="19">
    <location>
        <position position="33"/>
    </location>
    <ligand>
        <name>D-ribulose 5-phosphate</name>
        <dbReference type="ChEBI" id="CHEBI:58121"/>
    </ligand>
</feature>
<dbReference type="RefSeq" id="WP_350344228.1">
    <property type="nucleotide sequence ID" value="NZ_CP158367.1"/>
</dbReference>
<evidence type="ECO:0000256" key="1">
    <source>
        <dbReference type="ARBA" id="ARBA00000141"/>
    </source>
</evidence>
<dbReference type="GO" id="GO:0030145">
    <property type="term" value="F:manganese ion binding"/>
    <property type="evidence" value="ECO:0007669"/>
    <property type="project" value="UniProtKB-UniRule"/>
</dbReference>
<evidence type="ECO:0000256" key="16">
    <source>
        <dbReference type="ARBA" id="ARBA00023268"/>
    </source>
</evidence>
<comment type="function">
    <text evidence="17 19">Catalyzes the conversion of GTP to 2,5-diamino-6-ribosylamino-4(3H)-pyrimidinone 5'-phosphate (DARP), formate and pyrophosphate.</text>
</comment>
<comment type="pathway">
    <text evidence="4 19">Cofactor biosynthesis; riboflavin biosynthesis; 5-amino-6-(D-ribitylamino)uracil from GTP: step 1/4.</text>
</comment>
<evidence type="ECO:0000256" key="17">
    <source>
        <dbReference type="ARBA" id="ARBA00043932"/>
    </source>
</evidence>
<evidence type="ECO:0000256" key="15">
    <source>
        <dbReference type="ARBA" id="ARBA00023239"/>
    </source>
</evidence>
<evidence type="ECO:0000256" key="14">
    <source>
        <dbReference type="ARBA" id="ARBA00023211"/>
    </source>
</evidence>
<evidence type="ECO:0000256" key="5">
    <source>
        <dbReference type="ARBA" id="ARBA00004904"/>
    </source>
</evidence>
<dbReference type="HAMAP" id="MF_01283">
    <property type="entry name" value="RibBA"/>
    <property type="match status" value="1"/>
</dbReference>
<dbReference type="SUPFAM" id="SSF142695">
    <property type="entry name" value="RibA-like"/>
    <property type="match status" value="1"/>
</dbReference>
<dbReference type="PIRSF" id="PIRSF001259">
    <property type="entry name" value="RibA"/>
    <property type="match status" value="1"/>
</dbReference>
<dbReference type="FunFam" id="3.90.870.10:FF:000001">
    <property type="entry name" value="Riboflavin biosynthesis protein RibBA"/>
    <property type="match status" value="1"/>
</dbReference>
<dbReference type="GO" id="GO:0000287">
    <property type="term" value="F:magnesium ion binding"/>
    <property type="evidence" value="ECO:0007669"/>
    <property type="project" value="UniProtKB-UniRule"/>
</dbReference>
<dbReference type="Pfam" id="PF00925">
    <property type="entry name" value="GTP_cyclohydro2"/>
    <property type="match status" value="1"/>
</dbReference>
<dbReference type="GO" id="GO:0008686">
    <property type="term" value="F:3,4-dihydroxy-2-butanone-4-phosphate synthase activity"/>
    <property type="evidence" value="ECO:0007669"/>
    <property type="project" value="UniProtKB-UniRule"/>
</dbReference>
<evidence type="ECO:0000256" key="6">
    <source>
        <dbReference type="ARBA" id="ARBA00005520"/>
    </source>
</evidence>
<dbReference type="AlphaFoldDB" id="A0AAU7VMW6"/>
<feature type="active site" description="Proton acceptor; for GTP cyclohydrolase activity" evidence="19">
    <location>
        <position position="329"/>
    </location>
</feature>
<dbReference type="Gene3D" id="3.40.50.10990">
    <property type="entry name" value="GTP cyclohydrolase II"/>
    <property type="match status" value="1"/>
</dbReference>
<feature type="site" description="Essential for DHBP synthase activity" evidence="19">
    <location>
        <position position="126"/>
    </location>
</feature>
<feature type="binding site" evidence="19">
    <location>
        <position position="270"/>
    </location>
    <ligand>
        <name>Zn(2+)</name>
        <dbReference type="ChEBI" id="CHEBI:29105"/>
        <note>catalytic</note>
    </ligand>
</feature>
<keyword evidence="11 19" id="KW-0862">Zinc</keyword>
<evidence type="ECO:0000256" key="10">
    <source>
        <dbReference type="ARBA" id="ARBA00022801"/>
    </source>
</evidence>
<comment type="cofactor">
    <cofactor evidence="2">
        <name>Mn(2+)</name>
        <dbReference type="ChEBI" id="CHEBI:29035"/>
    </cofactor>
</comment>
<evidence type="ECO:0000313" key="21">
    <source>
        <dbReference type="EMBL" id="XBX75484.1"/>
    </source>
</evidence>
<dbReference type="GO" id="GO:0009231">
    <property type="term" value="P:riboflavin biosynthetic process"/>
    <property type="evidence" value="ECO:0007669"/>
    <property type="project" value="UniProtKB-UniRule"/>
</dbReference>
<feature type="binding site" evidence="19">
    <location>
        <position position="268"/>
    </location>
    <ligand>
        <name>Zn(2+)</name>
        <dbReference type="ChEBI" id="CHEBI:29105"/>
        <note>catalytic</note>
    </ligand>
</feature>
<dbReference type="GO" id="GO:0005525">
    <property type="term" value="F:GTP binding"/>
    <property type="evidence" value="ECO:0007669"/>
    <property type="project" value="UniProtKB-KW"/>
</dbReference>
<evidence type="ECO:0000256" key="19">
    <source>
        <dbReference type="HAMAP-Rule" id="MF_01283"/>
    </source>
</evidence>
<evidence type="ECO:0000256" key="2">
    <source>
        <dbReference type="ARBA" id="ARBA00001936"/>
    </source>
</evidence>
<comment type="function">
    <text evidence="3 19">Catalyzes the conversion of D-ribulose 5-phosphate to formate and 3,4-dihydroxy-2-butanone 4-phosphate.</text>
</comment>
<feature type="binding site" evidence="19">
    <location>
        <position position="257"/>
    </location>
    <ligand>
        <name>Zn(2+)</name>
        <dbReference type="ChEBI" id="CHEBI:29105"/>
        <note>catalytic</note>
    </ligand>
</feature>
<comment type="catalytic activity">
    <reaction evidence="18 19">
        <text>GTP + 4 H2O = 2,5-diamino-6-hydroxy-4-(5-phosphoribosylamino)-pyrimidine + formate + 2 phosphate + 3 H(+)</text>
        <dbReference type="Rhea" id="RHEA:23704"/>
        <dbReference type="ChEBI" id="CHEBI:15377"/>
        <dbReference type="ChEBI" id="CHEBI:15378"/>
        <dbReference type="ChEBI" id="CHEBI:15740"/>
        <dbReference type="ChEBI" id="CHEBI:37565"/>
        <dbReference type="ChEBI" id="CHEBI:43474"/>
        <dbReference type="ChEBI" id="CHEBI:58614"/>
        <dbReference type="EC" id="3.5.4.25"/>
    </reaction>
</comment>
<reference evidence="21" key="1">
    <citation type="journal article" date="2013" name="Extremophiles">
        <title>Proteinivorax tanatarense gen. nov., sp. nov., an anaerobic, haloalkaliphilic, proteolytic bacterium isolated from a decaying algal bloom, and proposal of Proteinivoraceae fam. nov.</title>
        <authorList>
            <person name="Kevbrin V."/>
            <person name="Boltyanskaya Y."/>
            <person name="Zhilina T."/>
            <person name="Kolganova T."/>
            <person name="Lavrentjeva E."/>
            <person name="Kuznetsov B."/>
        </authorList>
    </citation>
    <scope>NUCLEOTIDE SEQUENCE</scope>
    <source>
        <strain evidence="21">Z-910T</strain>
    </source>
</reference>
<dbReference type="EC" id="3.5.4.25" evidence="19"/>
<dbReference type="NCBIfam" id="NF006803">
    <property type="entry name" value="PRK09311.1"/>
    <property type="match status" value="1"/>
</dbReference>
<feature type="binding site" evidence="19">
    <location>
        <begin position="252"/>
        <end position="256"/>
    </location>
    <ligand>
        <name>GTP</name>
        <dbReference type="ChEBI" id="CHEBI:37565"/>
    </ligand>
</feature>
<dbReference type="HAMAP" id="MF_00180">
    <property type="entry name" value="RibB"/>
    <property type="match status" value="1"/>
</dbReference>
<dbReference type="Gene3D" id="3.90.870.10">
    <property type="entry name" value="DHBP synthase"/>
    <property type="match status" value="1"/>
</dbReference>
<protein>
    <recommendedName>
        <fullName evidence="19">Riboflavin biosynthesis protein RibBA</fullName>
    </recommendedName>
    <domain>
        <recommendedName>
            <fullName evidence="19">3,4-dihydroxy-2-butanone 4-phosphate synthase</fullName>
            <shortName evidence="19">DHBP synthase</shortName>
            <ecNumber evidence="19">4.1.99.12</ecNumber>
        </recommendedName>
    </domain>
    <domain>
        <recommendedName>
            <fullName evidence="19">GTP cyclohydrolase-2</fullName>
            <ecNumber evidence="19">3.5.4.25</ecNumber>
        </recommendedName>
        <alternativeName>
            <fullName evidence="19">GTP cyclohydrolase II</fullName>
        </alternativeName>
    </domain>
</protein>
<evidence type="ECO:0000259" key="20">
    <source>
        <dbReference type="Pfam" id="PF00925"/>
    </source>
</evidence>
<comment type="similarity">
    <text evidence="6 19">In the N-terminal section; belongs to the DHBP synthase family.</text>
</comment>
<dbReference type="InterPro" id="IPR016299">
    <property type="entry name" value="Riboflavin_synth_RibBA"/>
</dbReference>
<feature type="binding site" evidence="19">
    <location>
        <position position="357"/>
    </location>
    <ligand>
        <name>GTP</name>
        <dbReference type="ChEBI" id="CHEBI:37565"/>
    </ligand>
</feature>
<feature type="binding site" evidence="19">
    <location>
        <position position="164"/>
    </location>
    <ligand>
        <name>D-ribulose 5-phosphate</name>
        <dbReference type="ChEBI" id="CHEBI:58121"/>
    </ligand>
</feature>
<comment type="similarity">
    <text evidence="19">In the C-terminal section; belongs to the GTP cyclohydrolase II family.</text>
</comment>
<evidence type="ECO:0000256" key="9">
    <source>
        <dbReference type="ARBA" id="ARBA00022741"/>
    </source>
</evidence>
<dbReference type="GO" id="GO:0003935">
    <property type="term" value="F:GTP cyclohydrolase II activity"/>
    <property type="evidence" value="ECO:0007669"/>
    <property type="project" value="UniProtKB-UniRule"/>
</dbReference>
<feature type="active site" description="Nucleophile; for GTP cyclohydrolase activity" evidence="19">
    <location>
        <position position="331"/>
    </location>
</feature>
<comment type="pathway">
    <text evidence="5 19">Cofactor biosynthesis; riboflavin biosynthesis; 2-hydroxy-3-oxobutyl phosphate from D-ribulose 5-phosphate: step 1/1.</text>
</comment>
<dbReference type="InterPro" id="IPR032677">
    <property type="entry name" value="GTP_cyclohydro_II"/>
</dbReference>
<dbReference type="EMBL" id="CP158367">
    <property type="protein sequence ID" value="XBX75484.1"/>
    <property type="molecule type" value="Genomic_DNA"/>
</dbReference>
<feature type="binding site" evidence="19">
    <location>
        <position position="143"/>
    </location>
    <ligand>
        <name>Mg(2+)</name>
        <dbReference type="ChEBI" id="CHEBI:18420"/>
        <label>2</label>
    </ligand>
</feature>
<keyword evidence="9 19" id="KW-0547">Nucleotide-binding</keyword>
<dbReference type="HAMAP" id="MF_00179">
    <property type="entry name" value="RibA"/>
    <property type="match status" value="1"/>
</dbReference>
<dbReference type="InterPro" id="IPR036144">
    <property type="entry name" value="RibA-like_sf"/>
</dbReference>
<keyword evidence="14 19" id="KW-0464">Manganese</keyword>
<dbReference type="SUPFAM" id="SSF55821">
    <property type="entry name" value="YrdC/RibB"/>
    <property type="match status" value="1"/>
</dbReference>
<keyword evidence="15 19" id="KW-0456">Lyase</keyword>
<reference evidence="21" key="2">
    <citation type="submission" date="2024-06" db="EMBL/GenBank/DDBJ databases">
        <authorList>
            <person name="Petrova K.O."/>
            <person name="Toshchakov S.V."/>
            <person name="Boltjanskaja Y.V."/>
            <person name="Kevbrin V."/>
        </authorList>
    </citation>
    <scope>NUCLEOTIDE SEQUENCE</scope>
    <source>
        <strain evidence="21">Z-910T</strain>
    </source>
</reference>
<feature type="binding site" evidence="19">
    <location>
        <begin position="28"/>
        <end position="29"/>
    </location>
    <ligand>
        <name>D-ribulose 5-phosphate</name>
        <dbReference type="ChEBI" id="CHEBI:58121"/>
    </ligand>
</feature>
<keyword evidence="13 19" id="KW-0342">GTP-binding</keyword>
<feature type="binding site" evidence="19">
    <location>
        <position position="317"/>
    </location>
    <ligand>
        <name>GTP</name>
        <dbReference type="ChEBI" id="CHEBI:37565"/>
    </ligand>
</feature>
<dbReference type="GO" id="GO:0005829">
    <property type="term" value="C:cytosol"/>
    <property type="evidence" value="ECO:0007669"/>
    <property type="project" value="TreeGrafter"/>
</dbReference>
<dbReference type="PANTHER" id="PTHR21327:SF18">
    <property type="entry name" value="3,4-DIHYDROXY-2-BUTANONE 4-PHOSPHATE SYNTHASE"/>
    <property type="match status" value="1"/>
</dbReference>
<evidence type="ECO:0000256" key="18">
    <source>
        <dbReference type="ARBA" id="ARBA00049295"/>
    </source>
</evidence>
<evidence type="ECO:0000256" key="8">
    <source>
        <dbReference type="ARBA" id="ARBA00022723"/>
    </source>
</evidence>
<feature type="binding site" evidence="19">
    <location>
        <position position="29"/>
    </location>
    <ligand>
        <name>Mg(2+)</name>
        <dbReference type="ChEBI" id="CHEBI:18420"/>
        <label>1</label>
    </ligand>
</feature>
<dbReference type="EC" id="4.1.99.12" evidence="19"/>